<dbReference type="Proteomes" id="UP000266723">
    <property type="component" value="Unassembled WGS sequence"/>
</dbReference>
<evidence type="ECO:0000313" key="2">
    <source>
        <dbReference type="Proteomes" id="UP000266723"/>
    </source>
</evidence>
<name>A0ABQ7D187_BRACR</name>
<keyword evidence="2" id="KW-1185">Reference proteome</keyword>
<proteinExistence type="predicted"/>
<comment type="caution">
    <text evidence="1">The sequence shown here is derived from an EMBL/GenBank/DDBJ whole genome shotgun (WGS) entry which is preliminary data.</text>
</comment>
<gene>
    <name evidence="1" type="ORF">DY000_02013868</name>
</gene>
<sequence length="101" mass="10550">MCLCASARVGSGVSDSKLRRSAAKERMSGSFRRLGCWGFRSGVRSGLWLRDLSPSSCLLCSLFSDGAGQSSSQGLPRVAFVSISEGSSAGSPSRGRVQGDE</sequence>
<organism evidence="1 2">
    <name type="scientific">Brassica cretica</name>
    <name type="common">Mustard</name>
    <dbReference type="NCBI Taxonomy" id="69181"/>
    <lineage>
        <taxon>Eukaryota</taxon>
        <taxon>Viridiplantae</taxon>
        <taxon>Streptophyta</taxon>
        <taxon>Embryophyta</taxon>
        <taxon>Tracheophyta</taxon>
        <taxon>Spermatophyta</taxon>
        <taxon>Magnoliopsida</taxon>
        <taxon>eudicotyledons</taxon>
        <taxon>Gunneridae</taxon>
        <taxon>Pentapetalae</taxon>
        <taxon>rosids</taxon>
        <taxon>malvids</taxon>
        <taxon>Brassicales</taxon>
        <taxon>Brassicaceae</taxon>
        <taxon>Brassiceae</taxon>
        <taxon>Brassica</taxon>
    </lineage>
</organism>
<accession>A0ABQ7D187</accession>
<evidence type="ECO:0000313" key="1">
    <source>
        <dbReference type="EMBL" id="KAF3565394.1"/>
    </source>
</evidence>
<reference evidence="1 2" key="1">
    <citation type="journal article" date="2020" name="BMC Genomics">
        <title>Intraspecific diversification of the crop wild relative Brassica cretica Lam. using demographic model selection.</title>
        <authorList>
            <person name="Kioukis A."/>
            <person name="Michalopoulou V.A."/>
            <person name="Briers L."/>
            <person name="Pirintsos S."/>
            <person name="Studholme D.J."/>
            <person name="Pavlidis P."/>
            <person name="Sarris P.F."/>
        </authorList>
    </citation>
    <scope>NUCLEOTIDE SEQUENCE [LARGE SCALE GENOMIC DNA]</scope>
    <source>
        <strain evidence="2">cv. PFS-1207/04</strain>
    </source>
</reference>
<dbReference type="EMBL" id="QGKV02000759">
    <property type="protein sequence ID" value="KAF3565394.1"/>
    <property type="molecule type" value="Genomic_DNA"/>
</dbReference>
<protein>
    <submittedName>
        <fullName evidence="1">Uncharacterized protein</fullName>
    </submittedName>
</protein>